<reference evidence="2" key="1">
    <citation type="journal article" date="2023" name="G3 (Bethesda)">
        <title>Genome assembly and association tests identify interacting loci associated with vigor, precocity, and sex in interspecific pistachio rootstocks.</title>
        <authorList>
            <person name="Palmer W."/>
            <person name="Jacygrad E."/>
            <person name="Sagayaradj S."/>
            <person name="Cavanaugh K."/>
            <person name="Han R."/>
            <person name="Bertier L."/>
            <person name="Beede B."/>
            <person name="Kafkas S."/>
            <person name="Golino D."/>
            <person name="Preece J."/>
            <person name="Michelmore R."/>
        </authorList>
    </citation>
    <scope>NUCLEOTIDE SEQUENCE [LARGE SCALE GENOMIC DNA]</scope>
</reference>
<protein>
    <submittedName>
        <fullName evidence="1">Uncharacterized protein</fullName>
    </submittedName>
</protein>
<evidence type="ECO:0000313" key="1">
    <source>
        <dbReference type="EMBL" id="KAJ0091724.1"/>
    </source>
</evidence>
<comment type="caution">
    <text evidence="1">The sequence shown here is derived from an EMBL/GenBank/DDBJ whole genome shotgun (WGS) entry which is preliminary data.</text>
</comment>
<proteinExistence type="predicted"/>
<dbReference type="EMBL" id="CM047904">
    <property type="protein sequence ID" value="KAJ0091724.1"/>
    <property type="molecule type" value="Genomic_DNA"/>
</dbReference>
<accession>A0ACC1AYL2</accession>
<dbReference type="Proteomes" id="UP001164250">
    <property type="component" value="Chromosome 8"/>
</dbReference>
<name>A0ACC1AYL2_9ROSI</name>
<sequence>MPKPPNYESHTAISNPVSVPWSVGNGLERQLNLSEMGFSKLKDKGKGTGCLIDGSYAMTDKELKIQKHLKNPTTFTGAVSESGNPCFSAVHEKSHFLHQSSGVPPDAFDARNLLNHPEKAISMAFPSATSTSIPGMTPTVSKLEGININPYLLDENMRLLALRQVLELSKQQHTSLAMDLDKGRVGNLSNFNAQHPFVESTFGEQRLGPNITSPQHVSGVAMVSPSSDLNNFFDFSTSTQGNPLLSREVDLQCQFSHDCLPNKQLSLRSVPQSFSHPPFEIKGVKLILPSSERPQCYQRVPCAYFQGQCGCATYTKCSGGNCESRVGSSTDTFKDQLGNVNGETSMLAASEHVKDDVGPNRNIIPLGQQGKSKGPLPKTIVCHSSQWRDVPSKFKGVSVVTGLERSADELDGRGHMEGQLGHATAKCSYGTMKIQDSLKEQEMSNVSSGCSAAAVTQASIQINNMDSPTVDAGNTRTNFSKEGSSKVLNNQSSRSLLDELKLLDALTWKKNWNQFHTRLSFHGKVDLKKSEGGFKTGKRKKTRKFRMLEAPFLTAGTSVVHHEHPKETYRSGSCSLGPGSKFGRSTLSSSKELSRKRDLQMVYDHRDGEDDYQMELNSNSNLGKIHDLSGTKKLKRGWTSDCLRKSQMEEQTHVNSKNTVRCKSFGFMKVSSLRKTRPVVCGKYGEISSGEHTGDASWRVKLVPLSKVLKTARKCSLPENCQTQSNFPEGIEEGTVLWK</sequence>
<keyword evidence="2" id="KW-1185">Reference proteome</keyword>
<evidence type="ECO:0000313" key="2">
    <source>
        <dbReference type="Proteomes" id="UP001164250"/>
    </source>
</evidence>
<gene>
    <name evidence="1" type="ORF">Patl1_12527</name>
</gene>
<organism evidence="1 2">
    <name type="scientific">Pistacia atlantica</name>
    <dbReference type="NCBI Taxonomy" id="434234"/>
    <lineage>
        <taxon>Eukaryota</taxon>
        <taxon>Viridiplantae</taxon>
        <taxon>Streptophyta</taxon>
        <taxon>Embryophyta</taxon>
        <taxon>Tracheophyta</taxon>
        <taxon>Spermatophyta</taxon>
        <taxon>Magnoliopsida</taxon>
        <taxon>eudicotyledons</taxon>
        <taxon>Gunneridae</taxon>
        <taxon>Pentapetalae</taxon>
        <taxon>rosids</taxon>
        <taxon>malvids</taxon>
        <taxon>Sapindales</taxon>
        <taxon>Anacardiaceae</taxon>
        <taxon>Pistacia</taxon>
    </lineage>
</organism>